<name>F0V244_MYCS3</name>
<feature type="compositionally biased region" description="Basic and acidic residues" evidence="1">
    <location>
        <begin position="10"/>
        <end position="26"/>
    </location>
</feature>
<sequence>MGDGGQKVCRISEKEKEGLKKEEGLGRVGDDSGNCLTSWSQNIAKKEGQSKTELWIRARNEDNIKNMIGQEPIMGDLWESQNPELSSGLNIDFLKKQCDFRNEEGNKWVIVSCPKKSH</sequence>
<dbReference type="EMBL" id="FQ790233">
    <property type="protein sequence ID" value="CBZ40725.1"/>
    <property type="molecule type" value="Genomic_DNA"/>
</dbReference>
<gene>
    <name evidence="2" type="ORF">MSUIS_06320</name>
</gene>
<dbReference type="AlphaFoldDB" id="F0V244"/>
<reference evidence="2 3" key="1">
    <citation type="journal article" date="2011" name="J. Bacteriol.">
        <title>Complete genome sequence of the hemotrophic Mycoplasma suis strain KI3806.</title>
        <authorList>
            <person name="Oehlerking J."/>
            <person name="Kube M."/>
            <person name="Felder K.M."/>
            <person name="Matter D."/>
            <person name="Wittenbrink M.M."/>
            <person name="Schwarzenbach S."/>
            <person name="Kramer M.M."/>
            <person name="Hoelzle K."/>
            <person name="Hoelzle L.E."/>
        </authorList>
    </citation>
    <scope>NUCLEOTIDE SEQUENCE [LARGE SCALE GENOMIC DNA]</scope>
    <source>
        <strain evidence="3">KI_3806</strain>
    </source>
</reference>
<feature type="region of interest" description="Disordered" evidence="1">
    <location>
        <begin position="1"/>
        <end position="26"/>
    </location>
</feature>
<dbReference type="Proteomes" id="UP000008645">
    <property type="component" value="Chromosome"/>
</dbReference>
<dbReference type="HOGENOM" id="CLU_113278_0_0_14"/>
<evidence type="ECO:0000313" key="2">
    <source>
        <dbReference type="EMBL" id="CBZ40725.1"/>
    </source>
</evidence>
<accession>F0V244</accession>
<evidence type="ECO:0000256" key="1">
    <source>
        <dbReference type="SAM" id="MobiDB-lite"/>
    </source>
</evidence>
<protein>
    <submittedName>
        <fullName evidence="2">Uncharacterized protein</fullName>
    </submittedName>
</protein>
<dbReference type="KEGG" id="msk:MSUIS_06320"/>
<organism evidence="2 3">
    <name type="scientific">Mycoplasma suis (strain KI_3806)</name>
    <dbReference type="NCBI Taxonomy" id="708248"/>
    <lineage>
        <taxon>Bacteria</taxon>
        <taxon>Bacillati</taxon>
        <taxon>Mycoplasmatota</taxon>
        <taxon>Mollicutes</taxon>
        <taxon>Mycoplasmataceae</taxon>
        <taxon>Mycoplasma</taxon>
    </lineage>
</organism>
<proteinExistence type="predicted"/>
<evidence type="ECO:0000313" key="3">
    <source>
        <dbReference type="Proteomes" id="UP000008645"/>
    </source>
</evidence>